<evidence type="ECO:0000256" key="1">
    <source>
        <dbReference type="SAM" id="MobiDB-lite"/>
    </source>
</evidence>
<name>A0ABQ5FT45_9ASTR</name>
<sequence>MEKIEVFCIKKCWGNFAFDYAYIAYVGNSGEILCVWDPIDFKNLNELTEKRLLWDYLSLVMENWNGEVIIMGDFNEVRKKAERFGSVFNVQGADAFNMFISNAGLEEVPLGGCSFTWCHKSANKMSKLDLFLISESLLSLCPNISVVSLDRYLSDHRSILMRESYYDYGHVPFRFFHYWFDMEGFDKLVEESWKAAPVADTNAIIKMMKKLKYLKENIHKGEGDEDVVNKRANVDRSLQELEKLQSVEVAQKAKIKWAIKGDENSNEFLSHFKKCFDQPQKTHLQLDLNFPNILNSNQQADLECEVTKDEIKRAVWDCGTDKSRGPDGFTFDFYRRYWKIIESDVVDADFASLSNLKVVLASNDFIIDGRVTWVEIVGIPLKMWSENTFNRIASIWDTLLHVENQEDECYHRKRICINTNVKSNIFESFKAIYQGKVFWVRAKEIPKWVPDIMEDDNEESDMDDAINEEESNGEDVDFKKFSASEGDNENEVVPDSMFEDELHEIDGEEVYVGQNKANSEDPFNLYDLLNKKKDENNKGDCVEDSLKFPPGFTPKDSNEVTEERPNTSNESKRVSGEGVHSFQEEDTGVKKYGSKKKAKDDVVESMCPGHFQKPETPWSGGSILQSMDDMVKVGQTVGYNMEKCIKNMEEIIESQGVNEDYR</sequence>
<dbReference type="GO" id="GO:0003964">
    <property type="term" value="F:RNA-directed DNA polymerase activity"/>
    <property type="evidence" value="ECO:0007669"/>
    <property type="project" value="UniProtKB-KW"/>
</dbReference>
<proteinExistence type="predicted"/>
<evidence type="ECO:0000313" key="3">
    <source>
        <dbReference type="Proteomes" id="UP001151760"/>
    </source>
</evidence>
<organism evidence="2 3">
    <name type="scientific">Tanacetum coccineum</name>
    <dbReference type="NCBI Taxonomy" id="301880"/>
    <lineage>
        <taxon>Eukaryota</taxon>
        <taxon>Viridiplantae</taxon>
        <taxon>Streptophyta</taxon>
        <taxon>Embryophyta</taxon>
        <taxon>Tracheophyta</taxon>
        <taxon>Spermatophyta</taxon>
        <taxon>Magnoliopsida</taxon>
        <taxon>eudicotyledons</taxon>
        <taxon>Gunneridae</taxon>
        <taxon>Pentapetalae</taxon>
        <taxon>asterids</taxon>
        <taxon>campanulids</taxon>
        <taxon>Asterales</taxon>
        <taxon>Asteraceae</taxon>
        <taxon>Asteroideae</taxon>
        <taxon>Anthemideae</taxon>
        <taxon>Anthemidinae</taxon>
        <taxon>Tanacetum</taxon>
    </lineage>
</organism>
<accession>A0ABQ5FT45</accession>
<keyword evidence="2" id="KW-0548">Nucleotidyltransferase</keyword>
<dbReference type="EMBL" id="BQNB010017717">
    <property type="protein sequence ID" value="GJT66475.1"/>
    <property type="molecule type" value="Genomic_DNA"/>
</dbReference>
<protein>
    <submittedName>
        <fullName evidence="2">RNA-directed DNA polymerase, eukaryota</fullName>
    </submittedName>
</protein>
<keyword evidence="2" id="KW-0808">Transferase</keyword>
<keyword evidence="3" id="KW-1185">Reference proteome</keyword>
<dbReference type="InterPro" id="IPR036691">
    <property type="entry name" value="Endo/exonu/phosph_ase_sf"/>
</dbReference>
<reference evidence="2" key="2">
    <citation type="submission" date="2022-01" db="EMBL/GenBank/DDBJ databases">
        <authorList>
            <person name="Yamashiro T."/>
            <person name="Shiraishi A."/>
            <person name="Satake H."/>
            <person name="Nakayama K."/>
        </authorList>
    </citation>
    <scope>NUCLEOTIDE SEQUENCE</scope>
</reference>
<reference evidence="2" key="1">
    <citation type="journal article" date="2022" name="Int. J. Mol. Sci.">
        <title>Draft Genome of Tanacetum Coccineum: Genomic Comparison of Closely Related Tanacetum-Family Plants.</title>
        <authorList>
            <person name="Yamashiro T."/>
            <person name="Shiraishi A."/>
            <person name="Nakayama K."/>
            <person name="Satake H."/>
        </authorList>
    </citation>
    <scope>NUCLEOTIDE SEQUENCE</scope>
</reference>
<feature type="region of interest" description="Disordered" evidence="1">
    <location>
        <begin position="534"/>
        <end position="595"/>
    </location>
</feature>
<dbReference type="Proteomes" id="UP001151760">
    <property type="component" value="Unassembled WGS sequence"/>
</dbReference>
<feature type="compositionally biased region" description="Basic and acidic residues" evidence="1">
    <location>
        <begin position="534"/>
        <end position="546"/>
    </location>
</feature>
<dbReference type="PANTHER" id="PTHR33710">
    <property type="entry name" value="BNAC02G09200D PROTEIN"/>
    <property type="match status" value="1"/>
</dbReference>
<dbReference type="Gene3D" id="3.60.10.10">
    <property type="entry name" value="Endonuclease/exonuclease/phosphatase"/>
    <property type="match status" value="1"/>
</dbReference>
<dbReference type="PANTHER" id="PTHR33710:SF64">
    <property type="entry name" value="ENDONUCLEASE_EXONUCLEASE_PHOSPHATASE DOMAIN-CONTAINING PROTEIN"/>
    <property type="match status" value="1"/>
</dbReference>
<dbReference type="SUPFAM" id="SSF56219">
    <property type="entry name" value="DNase I-like"/>
    <property type="match status" value="1"/>
</dbReference>
<feature type="compositionally biased region" description="Basic and acidic residues" evidence="1">
    <location>
        <begin position="556"/>
        <end position="575"/>
    </location>
</feature>
<comment type="caution">
    <text evidence="2">The sequence shown here is derived from an EMBL/GenBank/DDBJ whole genome shotgun (WGS) entry which is preliminary data.</text>
</comment>
<keyword evidence="2" id="KW-0695">RNA-directed DNA polymerase</keyword>
<gene>
    <name evidence="2" type="ORF">Tco_1017955</name>
</gene>
<evidence type="ECO:0000313" key="2">
    <source>
        <dbReference type="EMBL" id="GJT66475.1"/>
    </source>
</evidence>